<feature type="domain" description="Homing endonuclease LAGLIDADG" evidence="1">
    <location>
        <begin position="17"/>
        <end position="115"/>
    </location>
</feature>
<dbReference type="InterPro" id="IPR051289">
    <property type="entry name" value="LAGLIDADG_Endonuclease"/>
</dbReference>
<sequence length="175" mass="20232">MLSADNQQERLETGQFLAGFAEGEGSFNISLRRKTDYKVNWQVVMSFNISQRDPTLLNLFQQILRCGIIKKRFDGVYSLDVTTPLDIVSKVIPFFQEFPLRSESKQRNFNLFVKAASLMKSGEHKNPEGLFKILKIREQINLGKGRTRKYSIFDVFPKQSLESSETIRRPPPRRG</sequence>
<dbReference type="EMBL" id="LCNU01000004">
    <property type="protein sequence ID" value="KKU64842.1"/>
    <property type="molecule type" value="Genomic_DNA"/>
</dbReference>
<comment type="caution">
    <text evidence="2">The sequence shown here is derived from an EMBL/GenBank/DDBJ whole genome shotgun (WGS) entry which is preliminary data.</text>
</comment>
<dbReference type="Proteomes" id="UP000034502">
    <property type="component" value="Unassembled WGS sequence"/>
</dbReference>
<dbReference type="Pfam" id="PF00961">
    <property type="entry name" value="LAGLIDADG_1"/>
    <property type="match status" value="1"/>
</dbReference>
<protein>
    <submittedName>
        <fullName evidence="2">LAGLIDADG homing endonuclease</fullName>
    </submittedName>
</protein>
<keyword evidence="2" id="KW-0255">Endonuclease</keyword>
<dbReference type="STRING" id="1618364.UX86_C0004G0044"/>
<dbReference type="SUPFAM" id="SSF55608">
    <property type="entry name" value="Homing endonucleases"/>
    <property type="match status" value="1"/>
</dbReference>
<dbReference type="InterPro" id="IPR027434">
    <property type="entry name" value="Homing_endonucl"/>
</dbReference>
<organism evidence="2 3">
    <name type="scientific">Candidatus Amesbacteria bacterium GW2011_GWC1_47_15</name>
    <dbReference type="NCBI Taxonomy" id="1618364"/>
    <lineage>
        <taxon>Bacteria</taxon>
        <taxon>Candidatus Amesiibacteriota</taxon>
    </lineage>
</organism>
<accession>A0A0G1S607</accession>
<evidence type="ECO:0000313" key="2">
    <source>
        <dbReference type="EMBL" id="KKU64842.1"/>
    </source>
</evidence>
<keyword evidence="2" id="KW-0378">Hydrolase</keyword>
<dbReference type="Gene3D" id="3.10.28.10">
    <property type="entry name" value="Homing endonucleases"/>
    <property type="match status" value="1"/>
</dbReference>
<dbReference type="InterPro" id="IPR004860">
    <property type="entry name" value="LAGLIDADG_dom"/>
</dbReference>
<name>A0A0G1S607_9BACT</name>
<dbReference type="PANTHER" id="PTHR36181:SF2">
    <property type="entry name" value="INTRON-ENCODED ENDONUCLEASE AI3-RELATED"/>
    <property type="match status" value="1"/>
</dbReference>
<evidence type="ECO:0000259" key="1">
    <source>
        <dbReference type="Pfam" id="PF00961"/>
    </source>
</evidence>
<dbReference type="PANTHER" id="PTHR36181">
    <property type="entry name" value="INTRON-ENCODED ENDONUCLEASE AI3-RELATED"/>
    <property type="match status" value="1"/>
</dbReference>
<dbReference type="GO" id="GO:0004519">
    <property type="term" value="F:endonuclease activity"/>
    <property type="evidence" value="ECO:0007669"/>
    <property type="project" value="UniProtKB-KW"/>
</dbReference>
<dbReference type="AlphaFoldDB" id="A0A0G1S607"/>
<reference evidence="2 3" key="1">
    <citation type="journal article" date="2015" name="Nature">
        <title>rRNA introns, odd ribosomes, and small enigmatic genomes across a large radiation of phyla.</title>
        <authorList>
            <person name="Brown C.T."/>
            <person name="Hug L.A."/>
            <person name="Thomas B.C."/>
            <person name="Sharon I."/>
            <person name="Castelle C.J."/>
            <person name="Singh A."/>
            <person name="Wilkins M.J."/>
            <person name="Williams K.H."/>
            <person name="Banfield J.F."/>
        </authorList>
    </citation>
    <scope>NUCLEOTIDE SEQUENCE [LARGE SCALE GENOMIC DNA]</scope>
</reference>
<evidence type="ECO:0000313" key="3">
    <source>
        <dbReference type="Proteomes" id="UP000034502"/>
    </source>
</evidence>
<proteinExistence type="predicted"/>
<gene>
    <name evidence="2" type="ORF">UX86_C0004G0044</name>
</gene>
<keyword evidence="2" id="KW-0540">Nuclease</keyword>